<keyword evidence="2" id="KW-1185">Reference proteome</keyword>
<comment type="caution">
    <text evidence="1">The sequence shown here is derived from an EMBL/GenBank/DDBJ whole genome shotgun (WGS) entry which is preliminary data.</text>
</comment>
<dbReference type="OrthoDB" id="7066992at2"/>
<dbReference type="EMBL" id="QYUL01000008">
    <property type="protein sequence ID" value="RJF76430.1"/>
    <property type="molecule type" value="Genomic_DNA"/>
</dbReference>
<reference evidence="1 2" key="1">
    <citation type="submission" date="2018-09" db="EMBL/GenBank/DDBJ databases">
        <authorList>
            <person name="Zhu H."/>
        </authorList>
    </citation>
    <scope>NUCLEOTIDE SEQUENCE [LARGE SCALE GENOMIC DNA]</scope>
    <source>
        <strain evidence="1 2">K2W22B-5</strain>
    </source>
</reference>
<proteinExistence type="predicted"/>
<evidence type="ECO:0008006" key="3">
    <source>
        <dbReference type="Google" id="ProtNLM"/>
    </source>
</evidence>
<evidence type="ECO:0000313" key="2">
    <source>
        <dbReference type="Proteomes" id="UP000283458"/>
    </source>
</evidence>
<dbReference type="Proteomes" id="UP000283458">
    <property type="component" value="Unassembled WGS sequence"/>
</dbReference>
<dbReference type="RefSeq" id="WP_119834278.1">
    <property type="nucleotide sequence ID" value="NZ_QYUL01000008.1"/>
</dbReference>
<evidence type="ECO:0000313" key="1">
    <source>
        <dbReference type="EMBL" id="RJF76430.1"/>
    </source>
</evidence>
<accession>A0A418VJW7</accession>
<protein>
    <recommendedName>
        <fullName evidence="3">HNH endonuclease</fullName>
    </recommendedName>
</protein>
<gene>
    <name evidence="1" type="ORF">D3877_29025</name>
</gene>
<dbReference type="AlphaFoldDB" id="A0A418VJW7"/>
<organism evidence="1 2">
    <name type="scientific">Azospirillum cavernae</name>
    <dbReference type="NCBI Taxonomy" id="2320860"/>
    <lineage>
        <taxon>Bacteria</taxon>
        <taxon>Pseudomonadati</taxon>
        <taxon>Pseudomonadota</taxon>
        <taxon>Alphaproteobacteria</taxon>
        <taxon>Rhodospirillales</taxon>
        <taxon>Azospirillaceae</taxon>
        <taxon>Azospirillum</taxon>
    </lineage>
</organism>
<sequence length="141" mass="16964">MPIQRRYRFLYPIDWPQISQRIRFVVAEGRSQHCARPHDREVRCLPDGRWYDNDVGTWRDNHGHQVPWPDIVEAATMKRTRVILAAYHKDHDPTNNRPANLVALCQRCHMLHDREEHRRRFRVTILLRRALGDLFAGAYRY</sequence>
<name>A0A418VJW7_9PROT</name>